<evidence type="ECO:0000259" key="1">
    <source>
        <dbReference type="Pfam" id="PF22917"/>
    </source>
</evidence>
<gene>
    <name evidence="2" type="ORF">D6D15_04051</name>
</gene>
<dbReference type="InterPro" id="IPR036291">
    <property type="entry name" value="NAD(P)-bd_dom_sf"/>
</dbReference>
<feature type="non-terminal residue" evidence="2">
    <location>
        <position position="1"/>
    </location>
</feature>
<sequence>VGLSAIEQSKTHRLDKILYNVRRDIHLRSLEHSTFPYEHYHLMAHALIYGASGISGWSLLNQTRIYPTPTTFSRITGTTSRPFSLEKAQIPQDERIKIASGIDLTKSADQVAAALKEKVEDIPTVTHVFFTGTASLTSMSPSAYISAAYIQEDDFETLKQTNTRLLENAVRAIEQLAPNLKSIILQTGGKGYGLEFPKEVGIADHIPLKESCPRIPEPYASKIFYYTQYDLLKHLSEGKSWTFSEVRPDGVVGFAPGTNAMNMAQGIAIYLAMYKEVHGAGATAPFPGHEHGYNSTHTDTFQDILSQMEIHAALNTDKCGNGGVFNVADGKVVTWAQAWPRLCERFGLVGGSPQSDATPMLEFVENNKNAWVTLAKRHGLNENLVDEQGWGHTNFMLVDFDFDRQYDLSRSREVGFTESIDTAEGYFNAWERMQTAKMIPPFE</sequence>
<feature type="domain" description="PRISE-like Rossmann-fold" evidence="1">
    <location>
        <begin position="46"/>
        <end position="440"/>
    </location>
</feature>
<dbReference type="Proteomes" id="UP000304928">
    <property type="component" value="Unassembled WGS sequence"/>
</dbReference>
<proteinExistence type="predicted"/>
<evidence type="ECO:0000313" key="2">
    <source>
        <dbReference type="EMBL" id="THW91192.1"/>
    </source>
</evidence>
<dbReference type="InterPro" id="IPR055222">
    <property type="entry name" value="PRISE-like_Rossmann-fold"/>
</dbReference>
<protein>
    <recommendedName>
        <fullName evidence="1">PRISE-like Rossmann-fold domain-containing protein</fullName>
    </recommendedName>
</protein>
<organism evidence="2 3">
    <name type="scientific">Aureobasidium pullulans</name>
    <name type="common">Black yeast</name>
    <name type="synonym">Pullularia pullulans</name>
    <dbReference type="NCBI Taxonomy" id="5580"/>
    <lineage>
        <taxon>Eukaryota</taxon>
        <taxon>Fungi</taxon>
        <taxon>Dikarya</taxon>
        <taxon>Ascomycota</taxon>
        <taxon>Pezizomycotina</taxon>
        <taxon>Dothideomycetes</taxon>
        <taxon>Dothideomycetidae</taxon>
        <taxon>Dothideales</taxon>
        <taxon>Saccotheciaceae</taxon>
        <taxon>Aureobasidium</taxon>
    </lineage>
</organism>
<reference evidence="2 3" key="1">
    <citation type="submission" date="2018-10" db="EMBL/GenBank/DDBJ databases">
        <title>Fifty Aureobasidium pullulans genomes reveal a recombining polyextremotolerant generalist.</title>
        <authorList>
            <person name="Gostincar C."/>
            <person name="Turk M."/>
            <person name="Zajc J."/>
            <person name="Gunde-Cimerman N."/>
        </authorList>
    </citation>
    <scope>NUCLEOTIDE SEQUENCE [LARGE SCALE GENOMIC DNA]</scope>
    <source>
        <strain evidence="2 3">EXF-10507</strain>
    </source>
</reference>
<name>A0A4S9BDG5_AURPU</name>
<dbReference type="AlphaFoldDB" id="A0A4S9BDG5"/>
<dbReference type="SUPFAM" id="SSF51735">
    <property type="entry name" value="NAD(P)-binding Rossmann-fold domains"/>
    <property type="match status" value="1"/>
</dbReference>
<dbReference type="Gene3D" id="3.40.50.720">
    <property type="entry name" value="NAD(P)-binding Rossmann-like Domain"/>
    <property type="match status" value="1"/>
</dbReference>
<accession>A0A4S9BDG5</accession>
<dbReference type="EMBL" id="QZAR01000054">
    <property type="protein sequence ID" value="THW91192.1"/>
    <property type="molecule type" value="Genomic_DNA"/>
</dbReference>
<dbReference type="CDD" id="cd08948">
    <property type="entry name" value="5beta-POR_like_SDR_a"/>
    <property type="match status" value="1"/>
</dbReference>
<dbReference type="Pfam" id="PF22917">
    <property type="entry name" value="PRISE"/>
    <property type="match status" value="1"/>
</dbReference>
<evidence type="ECO:0000313" key="3">
    <source>
        <dbReference type="Proteomes" id="UP000304928"/>
    </source>
</evidence>
<comment type="caution">
    <text evidence="2">The sequence shown here is derived from an EMBL/GenBank/DDBJ whole genome shotgun (WGS) entry which is preliminary data.</text>
</comment>
<dbReference type="PANTHER" id="PTHR32487">
    <property type="entry name" value="3-OXO-DELTA(4,5)-STEROID 5-BETA-REDUCTASE"/>
    <property type="match status" value="1"/>
</dbReference>
<dbReference type="PANTHER" id="PTHR32487:SF8">
    <property type="entry name" value="NAD-DEPENDENT EPIMERASE_DEHYDRATASE DOMAIN-CONTAINING PROTEIN"/>
    <property type="match status" value="1"/>
</dbReference>